<reference evidence="1" key="1">
    <citation type="journal article" date="2006" name="Nature">
        <title>Deciphering the evolution and metabolism of an anammox bacterium from a community genome.</title>
        <authorList>
            <person name="Strous M."/>
            <person name="Pelletier E."/>
            <person name="Mangenot S."/>
            <person name="Rattei T."/>
            <person name="Lehner A."/>
            <person name="Taylor M.W."/>
            <person name="Horn M."/>
            <person name="Daims H."/>
            <person name="Bartol-Mavel D."/>
            <person name="Wincker P."/>
            <person name="Barbe V."/>
            <person name="Fonknechten N."/>
            <person name="Vallenet D."/>
            <person name="Segurens B."/>
            <person name="Schenowitz-Truong C."/>
            <person name="Medigue C."/>
            <person name="Collingro A."/>
            <person name="Snel B."/>
            <person name="Dutilh B.E."/>
            <person name="OpDenCamp H.J.M."/>
            <person name="vanDerDrift C."/>
            <person name="Cirpus I."/>
            <person name="vanDePas-Schoonen K.T."/>
            <person name="Harhangi H.R."/>
            <person name="vanNiftrik L."/>
            <person name="Schmid M."/>
            <person name="Keltjens J."/>
            <person name="vanDeVossenberg J."/>
            <person name="Kartal B."/>
            <person name="Meier H."/>
            <person name="Frishman D."/>
            <person name="Huynen M.A."/>
            <person name="Mewes H."/>
            <person name="Weissenbach J."/>
            <person name="Jetten M.S.M."/>
            <person name="Wagner M."/>
            <person name="LePaslier D."/>
        </authorList>
    </citation>
    <scope>NUCLEOTIDE SEQUENCE</scope>
</reference>
<evidence type="ECO:0000313" key="3">
    <source>
        <dbReference type="Proteomes" id="UP000501926"/>
    </source>
</evidence>
<dbReference type="AlphaFoldDB" id="Q1Q6F0"/>
<reference evidence="1" key="2">
    <citation type="submission" date="2006-01" db="EMBL/GenBank/DDBJ databases">
        <authorList>
            <person name="Genoscope"/>
        </authorList>
    </citation>
    <scope>NUCLEOTIDE SEQUENCE</scope>
</reference>
<accession>Q1Q6F0</accession>
<evidence type="ECO:0000313" key="1">
    <source>
        <dbReference type="EMBL" id="CAJ73144.1"/>
    </source>
</evidence>
<evidence type="ECO:0000313" key="2">
    <source>
        <dbReference type="EMBL" id="QII13053.1"/>
    </source>
</evidence>
<name>Q1Q6F0_KUEST</name>
<dbReference type="EMBL" id="CP049055">
    <property type="protein sequence ID" value="QII13053.1"/>
    <property type="molecule type" value="Genomic_DNA"/>
</dbReference>
<proteinExistence type="predicted"/>
<dbReference type="Proteomes" id="UP000501926">
    <property type="component" value="Chromosome"/>
</dbReference>
<gene>
    <name evidence="2" type="ORF">KsCSTR_36740</name>
    <name evidence="1" type="ORF">kuste2398</name>
</gene>
<reference evidence="2 3" key="3">
    <citation type="submission" date="2020-02" db="EMBL/GenBank/DDBJ databases">
        <title>Newly sequenced genome of strain CSTR1 showed variability in Candidatus Kuenenia stuttgartiensis genomes.</title>
        <authorList>
            <person name="Ding C."/>
            <person name="Adrian L."/>
        </authorList>
    </citation>
    <scope>NUCLEOTIDE SEQUENCE [LARGE SCALE GENOMIC DNA]</scope>
    <source>
        <strain evidence="2 3">CSTR1</strain>
    </source>
</reference>
<dbReference type="EMBL" id="CT573071">
    <property type="protein sequence ID" value="CAJ73144.1"/>
    <property type="molecule type" value="Genomic_DNA"/>
</dbReference>
<sequence length="62" mass="7601">MYLFRISNYFVIRNCLVFRVSYFGFHLSRHSRNQTNTKCGIRNYTYSHTMKINGVYLWPEKK</sequence>
<protein>
    <submittedName>
        <fullName evidence="1">Uncharacterized protein</fullName>
    </submittedName>
</protein>
<organism evidence="1">
    <name type="scientific">Kuenenia stuttgartiensis</name>
    <dbReference type="NCBI Taxonomy" id="174633"/>
    <lineage>
        <taxon>Bacteria</taxon>
        <taxon>Pseudomonadati</taxon>
        <taxon>Planctomycetota</taxon>
        <taxon>Candidatus Brocadiia</taxon>
        <taxon>Candidatus Brocadiales</taxon>
        <taxon>Candidatus Brocadiaceae</taxon>
        <taxon>Candidatus Kuenenia</taxon>
    </lineage>
</organism>